<keyword evidence="6" id="KW-0804">Transcription</keyword>
<keyword evidence="5 9" id="KW-0238">DNA-binding</keyword>
<feature type="domain" description="OmpR/PhoB-type" evidence="11">
    <location>
        <begin position="126"/>
        <end position="222"/>
    </location>
</feature>
<evidence type="ECO:0000256" key="8">
    <source>
        <dbReference type="PROSITE-ProRule" id="PRU00169"/>
    </source>
</evidence>
<dbReference type="InterPro" id="IPR001789">
    <property type="entry name" value="Sig_transdc_resp-reg_receiver"/>
</dbReference>
<comment type="caution">
    <text evidence="12">The sequence shown here is derived from an EMBL/GenBank/DDBJ whole genome shotgun (WGS) entry which is preliminary data.</text>
</comment>
<dbReference type="SUPFAM" id="SSF52172">
    <property type="entry name" value="CheY-like"/>
    <property type="match status" value="1"/>
</dbReference>
<dbReference type="InterPro" id="IPR036388">
    <property type="entry name" value="WH-like_DNA-bd_sf"/>
</dbReference>
<dbReference type="Pfam" id="PF00486">
    <property type="entry name" value="Trans_reg_C"/>
    <property type="match status" value="1"/>
</dbReference>
<name>A0A9D2IJL7_9FIRM</name>
<evidence type="ECO:0000256" key="5">
    <source>
        <dbReference type="ARBA" id="ARBA00023125"/>
    </source>
</evidence>
<evidence type="ECO:0000256" key="3">
    <source>
        <dbReference type="ARBA" id="ARBA00023012"/>
    </source>
</evidence>
<dbReference type="InterPro" id="IPR016032">
    <property type="entry name" value="Sig_transdc_resp-reg_C-effctor"/>
</dbReference>
<dbReference type="SUPFAM" id="SSF46894">
    <property type="entry name" value="C-terminal effector domain of the bipartite response regulators"/>
    <property type="match status" value="1"/>
</dbReference>
<evidence type="ECO:0000313" key="13">
    <source>
        <dbReference type="Proteomes" id="UP000824017"/>
    </source>
</evidence>
<accession>A0A9D2IJL7</accession>
<evidence type="ECO:0000256" key="4">
    <source>
        <dbReference type="ARBA" id="ARBA00023015"/>
    </source>
</evidence>
<gene>
    <name evidence="12" type="ORF">H9817_02625</name>
</gene>
<dbReference type="InterPro" id="IPR011006">
    <property type="entry name" value="CheY-like_superfamily"/>
</dbReference>
<dbReference type="PANTHER" id="PTHR48111">
    <property type="entry name" value="REGULATOR OF RPOS"/>
    <property type="match status" value="1"/>
</dbReference>
<dbReference type="AlphaFoldDB" id="A0A9D2IJL7"/>
<proteinExistence type="predicted"/>
<evidence type="ECO:0000256" key="7">
    <source>
        <dbReference type="ARBA" id="ARBA00024867"/>
    </source>
</evidence>
<keyword evidence="2 8" id="KW-0597">Phosphoprotein</keyword>
<dbReference type="GO" id="GO:0032993">
    <property type="term" value="C:protein-DNA complex"/>
    <property type="evidence" value="ECO:0007669"/>
    <property type="project" value="TreeGrafter"/>
</dbReference>
<dbReference type="EMBL" id="DXCD01000068">
    <property type="protein sequence ID" value="HIZ12810.1"/>
    <property type="molecule type" value="Genomic_DNA"/>
</dbReference>
<protein>
    <recommendedName>
        <fullName evidence="1">Stage 0 sporulation protein A homolog</fullName>
    </recommendedName>
</protein>
<reference evidence="12" key="1">
    <citation type="journal article" date="2021" name="PeerJ">
        <title>Extensive microbial diversity within the chicken gut microbiome revealed by metagenomics and culture.</title>
        <authorList>
            <person name="Gilroy R."/>
            <person name="Ravi A."/>
            <person name="Getino M."/>
            <person name="Pursley I."/>
            <person name="Horton D.L."/>
            <person name="Alikhan N.F."/>
            <person name="Baker D."/>
            <person name="Gharbi K."/>
            <person name="Hall N."/>
            <person name="Watson M."/>
            <person name="Adriaenssens E.M."/>
            <person name="Foster-Nyarko E."/>
            <person name="Jarju S."/>
            <person name="Secka A."/>
            <person name="Antonio M."/>
            <person name="Oren A."/>
            <person name="Chaudhuri R.R."/>
            <person name="La Ragione R."/>
            <person name="Hildebrand F."/>
            <person name="Pallen M.J."/>
        </authorList>
    </citation>
    <scope>NUCLEOTIDE SEQUENCE</scope>
    <source>
        <strain evidence="12">ChiGjej1B1-13045</strain>
    </source>
</reference>
<dbReference type="Pfam" id="PF00072">
    <property type="entry name" value="Response_reg"/>
    <property type="match status" value="1"/>
</dbReference>
<feature type="DNA-binding region" description="OmpR/PhoB-type" evidence="9">
    <location>
        <begin position="126"/>
        <end position="222"/>
    </location>
</feature>
<evidence type="ECO:0000313" key="12">
    <source>
        <dbReference type="EMBL" id="HIZ12810.1"/>
    </source>
</evidence>
<dbReference type="PANTHER" id="PTHR48111:SF40">
    <property type="entry name" value="PHOSPHATE REGULON TRANSCRIPTIONAL REGULATORY PROTEIN PHOB"/>
    <property type="match status" value="1"/>
</dbReference>
<organism evidence="12 13">
    <name type="scientific">Candidatus Mediterraneibacter stercorigallinarum</name>
    <dbReference type="NCBI Taxonomy" id="2838686"/>
    <lineage>
        <taxon>Bacteria</taxon>
        <taxon>Bacillati</taxon>
        <taxon>Bacillota</taxon>
        <taxon>Clostridia</taxon>
        <taxon>Lachnospirales</taxon>
        <taxon>Lachnospiraceae</taxon>
        <taxon>Mediterraneibacter</taxon>
    </lineage>
</organism>
<dbReference type="Proteomes" id="UP000824017">
    <property type="component" value="Unassembled WGS sequence"/>
</dbReference>
<sequence length="224" mass="25396">MELRLLIVEDDRLLAEAVSDYFAGKGWKSRTVYNGEDAVEKAVNGSWNMILLDVMLPGRDGFSICRKIREQTDTPVFFITARVMEEDELKGYAVGADDYITKPFSLPVLYAKVMAMTGRVRGSSISDLIVKGDVAVNVRTRRATVQGAECPLAPKEYELLLLFLKNPNRTFTRDQLLIRLWGYDFEGNERVVDNHIKKLRKALAGSKCRIHTVRNTGYRMEVSV</sequence>
<dbReference type="CDD" id="cd17574">
    <property type="entry name" value="REC_OmpR"/>
    <property type="match status" value="1"/>
</dbReference>
<evidence type="ECO:0000256" key="6">
    <source>
        <dbReference type="ARBA" id="ARBA00023163"/>
    </source>
</evidence>
<keyword evidence="3" id="KW-0902">Two-component regulatory system</keyword>
<keyword evidence="4" id="KW-0805">Transcription regulation</keyword>
<dbReference type="GO" id="GO:0006355">
    <property type="term" value="P:regulation of DNA-templated transcription"/>
    <property type="evidence" value="ECO:0007669"/>
    <property type="project" value="InterPro"/>
</dbReference>
<dbReference type="GO" id="GO:0000156">
    <property type="term" value="F:phosphorelay response regulator activity"/>
    <property type="evidence" value="ECO:0007669"/>
    <property type="project" value="TreeGrafter"/>
</dbReference>
<evidence type="ECO:0000259" key="10">
    <source>
        <dbReference type="PROSITE" id="PS50110"/>
    </source>
</evidence>
<dbReference type="CDD" id="cd00383">
    <property type="entry name" value="trans_reg_C"/>
    <property type="match status" value="1"/>
</dbReference>
<feature type="modified residue" description="4-aspartylphosphate" evidence="8">
    <location>
        <position position="53"/>
    </location>
</feature>
<dbReference type="PROSITE" id="PS51755">
    <property type="entry name" value="OMPR_PHOB"/>
    <property type="match status" value="1"/>
</dbReference>
<dbReference type="GO" id="GO:0005829">
    <property type="term" value="C:cytosol"/>
    <property type="evidence" value="ECO:0007669"/>
    <property type="project" value="TreeGrafter"/>
</dbReference>
<comment type="function">
    <text evidence="7">May play the central regulatory role in sporulation. It may be an element of the effector pathway responsible for the activation of sporulation genes in response to nutritional stress. Spo0A may act in concert with spo0H (a sigma factor) to control the expression of some genes that are critical to the sporulation process.</text>
</comment>
<dbReference type="Gene3D" id="3.40.50.2300">
    <property type="match status" value="1"/>
</dbReference>
<dbReference type="SMART" id="SM00862">
    <property type="entry name" value="Trans_reg_C"/>
    <property type="match status" value="1"/>
</dbReference>
<dbReference type="GO" id="GO:0000976">
    <property type="term" value="F:transcription cis-regulatory region binding"/>
    <property type="evidence" value="ECO:0007669"/>
    <property type="project" value="TreeGrafter"/>
</dbReference>
<evidence type="ECO:0000256" key="9">
    <source>
        <dbReference type="PROSITE-ProRule" id="PRU01091"/>
    </source>
</evidence>
<dbReference type="InterPro" id="IPR039420">
    <property type="entry name" value="WalR-like"/>
</dbReference>
<dbReference type="SMART" id="SM00448">
    <property type="entry name" value="REC"/>
    <property type="match status" value="1"/>
</dbReference>
<evidence type="ECO:0000256" key="2">
    <source>
        <dbReference type="ARBA" id="ARBA00022553"/>
    </source>
</evidence>
<dbReference type="InterPro" id="IPR001867">
    <property type="entry name" value="OmpR/PhoB-type_DNA-bd"/>
</dbReference>
<dbReference type="Gene3D" id="1.10.10.10">
    <property type="entry name" value="Winged helix-like DNA-binding domain superfamily/Winged helix DNA-binding domain"/>
    <property type="match status" value="1"/>
</dbReference>
<feature type="domain" description="Response regulatory" evidence="10">
    <location>
        <begin position="4"/>
        <end position="117"/>
    </location>
</feature>
<evidence type="ECO:0000256" key="1">
    <source>
        <dbReference type="ARBA" id="ARBA00018672"/>
    </source>
</evidence>
<reference evidence="12" key="2">
    <citation type="submission" date="2021-04" db="EMBL/GenBank/DDBJ databases">
        <authorList>
            <person name="Gilroy R."/>
        </authorList>
    </citation>
    <scope>NUCLEOTIDE SEQUENCE</scope>
    <source>
        <strain evidence="12">ChiGjej1B1-13045</strain>
    </source>
</reference>
<evidence type="ECO:0000259" key="11">
    <source>
        <dbReference type="PROSITE" id="PS51755"/>
    </source>
</evidence>
<dbReference type="PROSITE" id="PS50110">
    <property type="entry name" value="RESPONSE_REGULATORY"/>
    <property type="match status" value="1"/>
</dbReference>